<dbReference type="OrthoDB" id="45882at2759"/>
<evidence type="ECO:0000256" key="7">
    <source>
        <dbReference type="ARBA" id="ARBA00022884"/>
    </source>
</evidence>
<dbReference type="AlphaFoldDB" id="A0A8S1EVW1"/>
<dbReference type="Proteomes" id="UP000494206">
    <property type="component" value="Unassembled WGS sequence"/>
</dbReference>
<keyword evidence="4" id="KW-0963">Cytoplasm</keyword>
<evidence type="ECO:0000256" key="9">
    <source>
        <dbReference type="ARBA" id="ARBA00030617"/>
    </source>
</evidence>
<dbReference type="GO" id="GO:0016075">
    <property type="term" value="P:rRNA catabolic process"/>
    <property type="evidence" value="ECO:0007669"/>
    <property type="project" value="TreeGrafter"/>
</dbReference>
<dbReference type="GO" id="GO:0034473">
    <property type="term" value="P:U1 snRNA 3'-end processing"/>
    <property type="evidence" value="ECO:0007669"/>
    <property type="project" value="TreeGrafter"/>
</dbReference>
<dbReference type="GO" id="GO:0071028">
    <property type="term" value="P:nuclear mRNA surveillance"/>
    <property type="evidence" value="ECO:0007669"/>
    <property type="project" value="TreeGrafter"/>
</dbReference>
<dbReference type="PANTHER" id="PTHR11097:SF9">
    <property type="entry name" value="EXOSOME COMPLEX COMPONENT RRP43"/>
    <property type="match status" value="1"/>
</dbReference>
<accession>A0A8S1EVW1</accession>
<dbReference type="SUPFAM" id="SSF54211">
    <property type="entry name" value="Ribosomal protein S5 domain 2-like"/>
    <property type="match status" value="1"/>
</dbReference>
<dbReference type="InterPro" id="IPR020568">
    <property type="entry name" value="Ribosomal_Su5_D2-typ_SF"/>
</dbReference>
<proteinExistence type="inferred from homology"/>
<reference evidence="11 12" key="1">
    <citation type="submission" date="2020-04" db="EMBL/GenBank/DDBJ databases">
        <authorList>
            <person name="Laetsch R D."/>
            <person name="Stevens L."/>
            <person name="Kumar S."/>
            <person name="Blaxter L. M."/>
        </authorList>
    </citation>
    <scope>NUCLEOTIDE SEQUENCE [LARGE SCALE GENOMIC DNA]</scope>
</reference>
<evidence type="ECO:0000256" key="1">
    <source>
        <dbReference type="ARBA" id="ARBA00004496"/>
    </source>
</evidence>
<evidence type="ECO:0000256" key="4">
    <source>
        <dbReference type="ARBA" id="ARBA00022490"/>
    </source>
</evidence>
<keyword evidence="6" id="KW-0271">Exosome</keyword>
<feature type="domain" description="Exoribonuclease phosphorolytic" evidence="10">
    <location>
        <begin position="47"/>
        <end position="159"/>
    </location>
</feature>
<dbReference type="Pfam" id="PF01138">
    <property type="entry name" value="RNase_PH"/>
    <property type="match status" value="1"/>
</dbReference>
<evidence type="ECO:0000256" key="5">
    <source>
        <dbReference type="ARBA" id="ARBA00022552"/>
    </source>
</evidence>
<keyword evidence="5" id="KW-0698">rRNA processing</keyword>
<keyword evidence="12" id="KW-1185">Reference proteome</keyword>
<dbReference type="GO" id="GO:0034476">
    <property type="term" value="P:U5 snRNA 3'-end processing"/>
    <property type="evidence" value="ECO:0007669"/>
    <property type="project" value="TreeGrafter"/>
</dbReference>
<dbReference type="GO" id="GO:0000467">
    <property type="term" value="P:exonucleolytic trimming to generate mature 3'-end of 5.8S rRNA from tricistronic rRNA transcript (SSU-rRNA, 5.8S rRNA, LSU-rRNA)"/>
    <property type="evidence" value="ECO:0007669"/>
    <property type="project" value="TreeGrafter"/>
</dbReference>
<evidence type="ECO:0000256" key="3">
    <source>
        <dbReference type="ARBA" id="ARBA00006678"/>
    </source>
</evidence>
<dbReference type="InterPro" id="IPR001247">
    <property type="entry name" value="ExoRNase_PH_dom1"/>
</dbReference>
<evidence type="ECO:0000313" key="11">
    <source>
        <dbReference type="EMBL" id="CAB3404142.1"/>
    </source>
</evidence>
<evidence type="ECO:0000259" key="10">
    <source>
        <dbReference type="Pfam" id="PF01138"/>
    </source>
</evidence>
<keyword evidence="8" id="KW-0539">Nucleus</keyword>
<dbReference type="EMBL" id="CADEPM010000004">
    <property type="protein sequence ID" value="CAB3404142.1"/>
    <property type="molecule type" value="Genomic_DNA"/>
</dbReference>
<keyword evidence="7" id="KW-0694">RNA-binding</keyword>
<dbReference type="InterPro" id="IPR050590">
    <property type="entry name" value="Exosome_comp_Rrp42_subfam"/>
</dbReference>
<evidence type="ECO:0000256" key="8">
    <source>
        <dbReference type="ARBA" id="ARBA00023242"/>
    </source>
</evidence>
<protein>
    <recommendedName>
        <fullName evidence="9">Ribosomal RNA-processing protein 43</fullName>
    </recommendedName>
</protein>
<evidence type="ECO:0000313" key="12">
    <source>
        <dbReference type="Proteomes" id="UP000494206"/>
    </source>
</evidence>
<sequence length="276" mass="30790">MSSDVLRVIDPRGYFDTFFKEGVYPDGRGILDVTKLVYKQGECGGVGSAVVTNGGVTVSCSIEASISLSSDASLVSVEIAQSQQLSEKDSEDYRALILDLFNRDYFVKRENLKCIDNVGNKLPLDWVLTVTVKILSLDGSILDAVVCAIIAALKDTRLPNIRLNHAIEDESPIEKTQILLEDTNYSLNVHEILMCCTFGVFVRNLEKDLEEEILLFAPSEEITGICRATVSIVVGNDSKIVLTRLRGHLSKFDMIRKMTKLTEERRQKFIEALKQH</sequence>
<comment type="caution">
    <text evidence="11">The sequence shown here is derived from an EMBL/GenBank/DDBJ whole genome shotgun (WGS) entry which is preliminary data.</text>
</comment>
<comment type="subcellular location">
    <subcellularLocation>
        <location evidence="1">Cytoplasm</location>
    </subcellularLocation>
    <subcellularLocation>
        <location evidence="2">Nucleus</location>
        <location evidence="2">Nucleolus</location>
    </subcellularLocation>
</comment>
<dbReference type="GO" id="GO:0000177">
    <property type="term" value="C:cytoplasmic exosome (RNase complex)"/>
    <property type="evidence" value="ECO:0007669"/>
    <property type="project" value="TreeGrafter"/>
</dbReference>
<dbReference type="Gene3D" id="3.30.230.70">
    <property type="entry name" value="GHMP Kinase, N-terminal domain"/>
    <property type="match status" value="1"/>
</dbReference>
<organism evidence="11 12">
    <name type="scientific">Caenorhabditis bovis</name>
    <dbReference type="NCBI Taxonomy" id="2654633"/>
    <lineage>
        <taxon>Eukaryota</taxon>
        <taxon>Metazoa</taxon>
        <taxon>Ecdysozoa</taxon>
        <taxon>Nematoda</taxon>
        <taxon>Chromadorea</taxon>
        <taxon>Rhabditida</taxon>
        <taxon>Rhabditina</taxon>
        <taxon>Rhabditomorpha</taxon>
        <taxon>Rhabditoidea</taxon>
        <taxon>Rhabditidae</taxon>
        <taxon>Peloderinae</taxon>
        <taxon>Caenorhabditis</taxon>
    </lineage>
</organism>
<evidence type="ECO:0000256" key="2">
    <source>
        <dbReference type="ARBA" id="ARBA00004604"/>
    </source>
</evidence>
<dbReference type="GO" id="GO:0005730">
    <property type="term" value="C:nucleolus"/>
    <property type="evidence" value="ECO:0007669"/>
    <property type="project" value="UniProtKB-SubCell"/>
</dbReference>
<dbReference type="GO" id="GO:0035925">
    <property type="term" value="F:mRNA 3'-UTR AU-rich region binding"/>
    <property type="evidence" value="ECO:0007669"/>
    <property type="project" value="TreeGrafter"/>
</dbReference>
<dbReference type="GO" id="GO:0071038">
    <property type="term" value="P:TRAMP-dependent tRNA surveillance pathway"/>
    <property type="evidence" value="ECO:0007669"/>
    <property type="project" value="TreeGrafter"/>
</dbReference>
<dbReference type="GO" id="GO:0000176">
    <property type="term" value="C:nuclear exosome (RNase complex)"/>
    <property type="evidence" value="ECO:0007669"/>
    <property type="project" value="TreeGrafter"/>
</dbReference>
<dbReference type="PANTHER" id="PTHR11097">
    <property type="entry name" value="EXOSOME COMPLEX EXONUCLEASE RIBOSOMAL RNA PROCESSING PROTEIN"/>
    <property type="match status" value="1"/>
</dbReference>
<dbReference type="InterPro" id="IPR027408">
    <property type="entry name" value="PNPase/RNase_PH_dom_sf"/>
</dbReference>
<dbReference type="GO" id="GO:0071035">
    <property type="term" value="P:nuclear polyadenylation-dependent rRNA catabolic process"/>
    <property type="evidence" value="ECO:0007669"/>
    <property type="project" value="TreeGrafter"/>
</dbReference>
<evidence type="ECO:0000256" key="6">
    <source>
        <dbReference type="ARBA" id="ARBA00022835"/>
    </source>
</evidence>
<comment type="similarity">
    <text evidence="3">Belongs to the RNase PH family.</text>
</comment>
<name>A0A8S1EVW1_9PELO</name>
<gene>
    <name evidence="11" type="ORF">CBOVIS_LOCUS6523</name>
</gene>
<dbReference type="GO" id="GO:0034475">
    <property type="term" value="P:U4 snRNA 3'-end processing"/>
    <property type="evidence" value="ECO:0007669"/>
    <property type="project" value="TreeGrafter"/>
</dbReference>